<dbReference type="GO" id="GO:0016020">
    <property type="term" value="C:membrane"/>
    <property type="evidence" value="ECO:0007669"/>
    <property type="project" value="UniProtKB-SubCell"/>
</dbReference>
<evidence type="ECO:0000313" key="9">
    <source>
        <dbReference type="EMBL" id="KAK8402152.1"/>
    </source>
</evidence>
<evidence type="ECO:0000256" key="4">
    <source>
        <dbReference type="ARBA" id="ARBA00022771"/>
    </source>
</evidence>
<evidence type="ECO:0000256" key="3">
    <source>
        <dbReference type="ARBA" id="ARBA00022723"/>
    </source>
</evidence>
<keyword evidence="4" id="KW-0863">Zinc-finger</keyword>
<keyword evidence="3" id="KW-0479">Metal-binding</keyword>
<dbReference type="EMBL" id="JARAKH010000008">
    <property type="protein sequence ID" value="KAK8402152.1"/>
    <property type="molecule type" value="Genomic_DNA"/>
</dbReference>
<evidence type="ECO:0000256" key="6">
    <source>
        <dbReference type="ARBA" id="ARBA00022989"/>
    </source>
</evidence>
<organism evidence="9 10">
    <name type="scientific">Scylla paramamosain</name>
    <name type="common">Mud crab</name>
    <dbReference type="NCBI Taxonomy" id="85552"/>
    <lineage>
        <taxon>Eukaryota</taxon>
        <taxon>Metazoa</taxon>
        <taxon>Ecdysozoa</taxon>
        <taxon>Arthropoda</taxon>
        <taxon>Crustacea</taxon>
        <taxon>Multicrustacea</taxon>
        <taxon>Malacostraca</taxon>
        <taxon>Eumalacostraca</taxon>
        <taxon>Eucarida</taxon>
        <taxon>Decapoda</taxon>
        <taxon>Pleocyemata</taxon>
        <taxon>Brachyura</taxon>
        <taxon>Eubrachyura</taxon>
        <taxon>Portunoidea</taxon>
        <taxon>Portunidae</taxon>
        <taxon>Portuninae</taxon>
        <taxon>Scylla</taxon>
    </lineage>
</organism>
<dbReference type="SMART" id="SM01328">
    <property type="entry name" value="zf-3CxxC"/>
    <property type="match status" value="1"/>
</dbReference>
<keyword evidence="6" id="KW-1133">Transmembrane helix</keyword>
<dbReference type="InterPro" id="IPR026096">
    <property type="entry name" value="R-trans_p"/>
</dbReference>
<evidence type="ECO:0000313" key="10">
    <source>
        <dbReference type="Proteomes" id="UP001487740"/>
    </source>
</evidence>
<keyword evidence="7" id="KW-0472">Membrane</keyword>
<sequence>MMISPEAYHMVPIPCLPPHLAHQPPMACLTRQPNTHTAWATATTTYGGFHPPYQGHYNTMPSLTAPHTLMHKKLTDNSVPNLQEMPVRASPAALPHFLPRLSWECLEEWRAEAVRRVLSTTTGAAVFRLMVMLGCVVASSSRGLSHQRGEAPAAPRLPACLEEVWNQHFELLFRHLPHMWSFGPAETPPSDWHVFKDMAKVRFSCQRCAHGWTSMYGLVVFYYCWDAASNQGLVRFLLTGQKCNQCDVEEFETPMWYPEEAQKVMTNLYHEVAGRIYKLQTPPLIKDRRHGRPRQQHNTTMCEACRQGLCKTTKTSPGLTVTQT</sequence>
<reference evidence="9 10" key="1">
    <citation type="submission" date="2023-03" db="EMBL/GenBank/DDBJ databases">
        <title>High-quality genome of Scylla paramamosain provides insights in environmental adaptation.</title>
        <authorList>
            <person name="Zhang L."/>
        </authorList>
    </citation>
    <scope>NUCLEOTIDE SEQUENCE [LARGE SCALE GENOMIC DNA]</scope>
    <source>
        <strain evidence="9">LZ_2023a</strain>
        <tissue evidence="9">Muscle</tissue>
    </source>
</reference>
<protein>
    <recommendedName>
        <fullName evidence="8">3CxxC-type domain-containing protein</fullName>
    </recommendedName>
</protein>
<keyword evidence="5" id="KW-0862">Zinc</keyword>
<dbReference type="Proteomes" id="UP001487740">
    <property type="component" value="Unassembled WGS sequence"/>
</dbReference>
<dbReference type="Pfam" id="PF13695">
    <property type="entry name" value="Zn_ribbon_3CxxC"/>
    <property type="match status" value="1"/>
</dbReference>
<accession>A0AAW0UV16</accession>
<dbReference type="GO" id="GO:0051205">
    <property type="term" value="P:protein insertion into membrane"/>
    <property type="evidence" value="ECO:0007669"/>
    <property type="project" value="TreeGrafter"/>
</dbReference>
<evidence type="ECO:0000256" key="2">
    <source>
        <dbReference type="ARBA" id="ARBA00022692"/>
    </source>
</evidence>
<gene>
    <name evidence="9" type="ORF">O3P69_001323</name>
</gene>
<dbReference type="GO" id="GO:0031849">
    <property type="term" value="F:olfactory receptor binding"/>
    <property type="evidence" value="ECO:0007669"/>
    <property type="project" value="TreeGrafter"/>
</dbReference>
<dbReference type="PANTHER" id="PTHR14402">
    <property type="entry name" value="RECEPTOR TRANSPORTING PROTEIN"/>
    <property type="match status" value="1"/>
</dbReference>
<dbReference type="AlphaFoldDB" id="A0AAW0UV16"/>
<dbReference type="GO" id="GO:0008270">
    <property type="term" value="F:zinc ion binding"/>
    <property type="evidence" value="ECO:0007669"/>
    <property type="project" value="UniProtKB-KW"/>
</dbReference>
<evidence type="ECO:0000256" key="1">
    <source>
        <dbReference type="ARBA" id="ARBA00004167"/>
    </source>
</evidence>
<dbReference type="PANTHER" id="PTHR14402:SF10">
    <property type="entry name" value="3CXXC-TYPE DOMAIN-CONTAINING PROTEIN"/>
    <property type="match status" value="1"/>
</dbReference>
<evidence type="ECO:0000256" key="7">
    <source>
        <dbReference type="ARBA" id="ARBA00023136"/>
    </source>
</evidence>
<keyword evidence="2" id="KW-0812">Transmembrane</keyword>
<dbReference type="InterPro" id="IPR027377">
    <property type="entry name" value="ZAR1/RTP1-5-like_Znf-3CxxC"/>
</dbReference>
<comment type="subcellular location">
    <subcellularLocation>
        <location evidence="1">Membrane</location>
        <topology evidence="1">Single-pass membrane protein</topology>
    </subcellularLocation>
</comment>
<dbReference type="GO" id="GO:0006612">
    <property type="term" value="P:protein targeting to membrane"/>
    <property type="evidence" value="ECO:0007669"/>
    <property type="project" value="TreeGrafter"/>
</dbReference>
<name>A0AAW0UV16_SCYPA</name>
<evidence type="ECO:0000256" key="5">
    <source>
        <dbReference type="ARBA" id="ARBA00022833"/>
    </source>
</evidence>
<comment type="caution">
    <text evidence="9">The sequence shown here is derived from an EMBL/GenBank/DDBJ whole genome shotgun (WGS) entry which is preliminary data.</text>
</comment>
<feature type="domain" description="3CxxC-type" evidence="8">
    <location>
        <begin position="198"/>
        <end position="308"/>
    </location>
</feature>
<proteinExistence type="predicted"/>
<keyword evidence="10" id="KW-1185">Reference proteome</keyword>
<evidence type="ECO:0000259" key="8">
    <source>
        <dbReference type="SMART" id="SM01328"/>
    </source>
</evidence>